<reference evidence="4 5" key="1">
    <citation type="submission" date="2014-12" db="EMBL/GenBank/DDBJ databases">
        <title>Genome sequence of Methanobrevibacter arboriphilicus DH1, DSM1125.</title>
        <authorList>
            <person name="Poehlein A."/>
            <person name="Thauer R.K."/>
            <person name="Seedorf H."/>
            <person name="Daniel R."/>
        </authorList>
    </citation>
    <scope>NUCLEOTIDE SEQUENCE [LARGE SCALE GENOMIC DNA]</scope>
    <source>
        <strain evidence="4 5">DH1</strain>
    </source>
</reference>
<proteinExistence type="inferred from homology"/>
<comment type="similarity">
    <text evidence="1">Belongs to the class-I fumarase family.</text>
</comment>
<dbReference type="InterPro" id="IPR036660">
    <property type="entry name" value="Fe-S_hydroAse_TtdB_cat_sf"/>
</dbReference>
<organism evidence="4 5">
    <name type="scientific">Methanobrevibacter arboriphilus JCM 13429 = DSM 1125</name>
    <dbReference type="NCBI Taxonomy" id="1300164"/>
    <lineage>
        <taxon>Archaea</taxon>
        <taxon>Methanobacteriati</taxon>
        <taxon>Methanobacteriota</taxon>
        <taxon>Methanomada group</taxon>
        <taxon>Methanobacteria</taxon>
        <taxon>Methanobacteriales</taxon>
        <taxon>Methanobacteriaceae</taxon>
        <taxon>Methanobrevibacter</taxon>
    </lineage>
</organism>
<protein>
    <submittedName>
        <fullName evidence="4">Fumarate hydratase-like protein</fullName>
    </submittedName>
</protein>
<dbReference type="GO" id="GO:0016836">
    <property type="term" value="F:hydro-lyase activity"/>
    <property type="evidence" value="ECO:0007669"/>
    <property type="project" value="InterPro"/>
</dbReference>
<dbReference type="AlphaFoldDB" id="A0A1V6N079"/>
<comment type="caution">
    <text evidence="4">The sequence shown here is derived from an EMBL/GenBank/DDBJ whole genome shotgun (WGS) entry which is preliminary data.</text>
</comment>
<feature type="domain" description="Fe-S hydro-lyase tartrate dehydratase beta-type catalytic" evidence="3">
    <location>
        <begin position="8"/>
        <end position="173"/>
    </location>
</feature>
<keyword evidence="2" id="KW-0456">Lyase</keyword>
<dbReference type="SUPFAM" id="SSF117457">
    <property type="entry name" value="FumA C-terminal domain-like"/>
    <property type="match status" value="1"/>
</dbReference>
<evidence type="ECO:0000313" key="4">
    <source>
        <dbReference type="EMBL" id="OQD58022.1"/>
    </source>
</evidence>
<dbReference type="Proteomes" id="UP000191661">
    <property type="component" value="Unassembled WGS sequence"/>
</dbReference>
<evidence type="ECO:0000256" key="1">
    <source>
        <dbReference type="ARBA" id="ARBA00008876"/>
    </source>
</evidence>
<dbReference type="PANTHER" id="PTHR43351:SF2">
    <property type="entry name" value="L(+)-TARTRATE DEHYDRATASE SUBUNIT BETA-RELATED"/>
    <property type="match status" value="1"/>
</dbReference>
<evidence type="ECO:0000256" key="2">
    <source>
        <dbReference type="ARBA" id="ARBA00023239"/>
    </source>
</evidence>
<name>A0A1V6N079_METAZ</name>
<sequence length="173" mass="18774">MKDIKKIKTPISIKDIDDLEVGDKLLISGNIFTGRDAVLPKLKRKIIENKDRSKDKILANLEGSAIMHTAVSDAGIAPTTSNKDEIESSIHTLSKAGVRIHIGKGSLSEETIKSLKNQKSIFVVTPPIAALLTDSVKSKQIVDYGYEGIEALFKLQVENIPGIVAIAHGKSIY</sequence>
<dbReference type="PANTHER" id="PTHR43351">
    <property type="entry name" value="L(+)-TARTRATE DEHYDRATASE SUBUNIT BETA"/>
    <property type="match status" value="1"/>
</dbReference>
<dbReference type="EMBL" id="JXMW01000030">
    <property type="protein sequence ID" value="OQD58022.1"/>
    <property type="molecule type" value="Genomic_DNA"/>
</dbReference>
<evidence type="ECO:0000313" key="5">
    <source>
        <dbReference type="Proteomes" id="UP000191661"/>
    </source>
</evidence>
<dbReference type="InterPro" id="IPR004647">
    <property type="entry name" value="Fe-S_hydro-lyase_TtdB-typ_cat"/>
</dbReference>
<keyword evidence="5" id="KW-1185">Reference proteome</keyword>
<evidence type="ECO:0000259" key="3">
    <source>
        <dbReference type="Pfam" id="PF05683"/>
    </source>
</evidence>
<dbReference type="Gene3D" id="3.20.130.10">
    <property type="entry name" value="Fe-S hydro-lyase, tartrate dehydratase beta-type, catalytic domain"/>
    <property type="match status" value="1"/>
</dbReference>
<dbReference type="Pfam" id="PF05683">
    <property type="entry name" value="Fumerase_C"/>
    <property type="match status" value="1"/>
</dbReference>
<accession>A0A1V6N079</accession>
<gene>
    <name evidence="4" type="ORF">MBBAR_30c00220</name>
</gene>